<gene>
    <name evidence="4" type="ORF">ACFFQA_30260</name>
</gene>
<sequence length="252" mass="25909">MRPDAVHRVLDAELRAARQRRGSAPEVLDVGGGSGVWAVPLAEQGCRVTVIEPSPNALATLHRRAKEAGVADLVIGVQGDTETMLDPASTSSTALGELAPSGGADVVLAHGVLEVVDDARLAVAAMTEALRPGGVVSVLVANRYAAVLGRALAGRLADARRLLDDPEGRVGPADPLLRRFDLDGIAELLKGAGLDVEVLQGHGVLSDLVPGAVLEATPGAAEAMAELELAAAARSPLRDLATRLHAMARRPA</sequence>
<accession>A0ABV6A567</accession>
<dbReference type="GO" id="GO:0061542">
    <property type="term" value="F:3-demethylubiquinol 3-O-methyltransferase activity"/>
    <property type="evidence" value="ECO:0007669"/>
    <property type="project" value="UniProtKB-EC"/>
</dbReference>
<evidence type="ECO:0000256" key="3">
    <source>
        <dbReference type="ARBA" id="ARBA00022691"/>
    </source>
</evidence>
<dbReference type="PANTHER" id="PTHR43464:SF19">
    <property type="entry name" value="UBIQUINONE BIOSYNTHESIS O-METHYLTRANSFERASE, MITOCHONDRIAL"/>
    <property type="match status" value="1"/>
</dbReference>
<keyword evidence="2 4" id="KW-0808">Transferase</keyword>
<comment type="caution">
    <text evidence="4">The sequence shown here is derived from an EMBL/GenBank/DDBJ whole genome shotgun (WGS) entry which is preliminary data.</text>
</comment>
<dbReference type="Proteomes" id="UP001589693">
    <property type="component" value="Unassembled WGS sequence"/>
</dbReference>
<dbReference type="EC" id="2.1.1.64" evidence="4"/>
<keyword evidence="1 4" id="KW-0489">Methyltransferase</keyword>
<dbReference type="InterPro" id="IPR029063">
    <property type="entry name" value="SAM-dependent_MTases_sf"/>
</dbReference>
<dbReference type="Gene3D" id="3.40.50.150">
    <property type="entry name" value="Vaccinia Virus protein VP39"/>
    <property type="match status" value="1"/>
</dbReference>
<evidence type="ECO:0000313" key="5">
    <source>
        <dbReference type="Proteomes" id="UP001589693"/>
    </source>
</evidence>
<dbReference type="RefSeq" id="WP_377859742.1">
    <property type="nucleotide sequence ID" value="NZ_JBHLZU010000026.1"/>
</dbReference>
<dbReference type="CDD" id="cd02440">
    <property type="entry name" value="AdoMet_MTases"/>
    <property type="match status" value="1"/>
</dbReference>
<dbReference type="EC" id="2.1.1.222" evidence="4"/>
<organism evidence="4 5">
    <name type="scientific">Allokutzneria oryzae</name>
    <dbReference type="NCBI Taxonomy" id="1378989"/>
    <lineage>
        <taxon>Bacteria</taxon>
        <taxon>Bacillati</taxon>
        <taxon>Actinomycetota</taxon>
        <taxon>Actinomycetes</taxon>
        <taxon>Pseudonocardiales</taxon>
        <taxon>Pseudonocardiaceae</taxon>
        <taxon>Allokutzneria</taxon>
    </lineage>
</organism>
<dbReference type="SUPFAM" id="SSF53335">
    <property type="entry name" value="S-adenosyl-L-methionine-dependent methyltransferases"/>
    <property type="match status" value="1"/>
</dbReference>
<protein>
    <submittedName>
        <fullName evidence="4">Class I SAM-dependent methyltransferase</fullName>
        <ecNumber evidence="4">2.1.1.222</ecNumber>
        <ecNumber evidence="4">2.1.1.64</ecNumber>
    </submittedName>
</protein>
<reference evidence="4 5" key="1">
    <citation type="submission" date="2024-09" db="EMBL/GenBank/DDBJ databases">
        <authorList>
            <person name="Sun Q."/>
            <person name="Mori K."/>
        </authorList>
    </citation>
    <scope>NUCLEOTIDE SEQUENCE [LARGE SCALE GENOMIC DNA]</scope>
    <source>
        <strain evidence="4 5">TBRC 7907</strain>
    </source>
</reference>
<dbReference type="PANTHER" id="PTHR43464">
    <property type="entry name" value="METHYLTRANSFERASE"/>
    <property type="match status" value="1"/>
</dbReference>
<proteinExistence type="predicted"/>
<keyword evidence="5" id="KW-1185">Reference proteome</keyword>
<dbReference type="Pfam" id="PF13489">
    <property type="entry name" value="Methyltransf_23"/>
    <property type="match status" value="1"/>
</dbReference>
<dbReference type="EMBL" id="JBHLZU010000026">
    <property type="protein sequence ID" value="MFB9908238.1"/>
    <property type="molecule type" value="Genomic_DNA"/>
</dbReference>
<dbReference type="GO" id="GO:0102208">
    <property type="term" value="F:2-polyprenyl-6-hydroxyphenol methylase activity"/>
    <property type="evidence" value="ECO:0007669"/>
    <property type="project" value="UniProtKB-EC"/>
</dbReference>
<name>A0ABV6A567_9PSEU</name>
<evidence type="ECO:0000256" key="1">
    <source>
        <dbReference type="ARBA" id="ARBA00022603"/>
    </source>
</evidence>
<dbReference type="GO" id="GO:0032259">
    <property type="term" value="P:methylation"/>
    <property type="evidence" value="ECO:0007669"/>
    <property type="project" value="UniProtKB-KW"/>
</dbReference>
<evidence type="ECO:0000256" key="2">
    <source>
        <dbReference type="ARBA" id="ARBA00022679"/>
    </source>
</evidence>
<keyword evidence="3" id="KW-0949">S-adenosyl-L-methionine</keyword>
<evidence type="ECO:0000313" key="4">
    <source>
        <dbReference type="EMBL" id="MFB9908238.1"/>
    </source>
</evidence>